<name>A0ABX1MY82_9RHOO</name>
<proteinExistence type="inferred from homology"/>
<keyword evidence="5" id="KW-0560">Oxidoreductase</keyword>
<evidence type="ECO:0000256" key="6">
    <source>
        <dbReference type="ARBA" id="ARBA00023027"/>
    </source>
</evidence>
<evidence type="ECO:0000259" key="12">
    <source>
        <dbReference type="Pfam" id="PF02737"/>
    </source>
</evidence>
<evidence type="ECO:0000256" key="10">
    <source>
        <dbReference type="ARBA" id="ARBA00049556"/>
    </source>
</evidence>
<evidence type="ECO:0000313" key="13">
    <source>
        <dbReference type="EMBL" id="NMF91305.1"/>
    </source>
</evidence>
<evidence type="ECO:0000313" key="14">
    <source>
        <dbReference type="Proteomes" id="UP000652074"/>
    </source>
</evidence>
<keyword evidence="9" id="KW-0511">Multifunctional enzyme</keyword>
<dbReference type="RefSeq" id="WP_169208623.1">
    <property type="nucleotide sequence ID" value="NZ_CP059560.1"/>
</dbReference>
<accession>A0ABX1MY82</accession>
<reference evidence="13 14" key="1">
    <citation type="submission" date="2019-12" db="EMBL/GenBank/DDBJ databases">
        <title>Comparative genomics gives insights into the taxonomy of the Azoarcus-Aromatoleum group and reveals separate origins of nif in the plant-associated Azoarcus and non-plant-associated Aromatoleum sub-groups.</title>
        <authorList>
            <person name="Lafos M."/>
            <person name="Maluk M."/>
            <person name="Batista M."/>
            <person name="Junghare M."/>
            <person name="Carmona M."/>
            <person name="Faoro H."/>
            <person name="Cruz L.M."/>
            <person name="Battistoni F."/>
            <person name="De Souza E."/>
            <person name="Pedrosa F."/>
            <person name="Chen W.-M."/>
            <person name="Poole P.S."/>
            <person name="Dixon R.A."/>
            <person name="James E.K."/>
        </authorList>
    </citation>
    <scope>NUCLEOTIDE SEQUENCE [LARGE SCALE GENOMIC DNA]</scope>
    <source>
        <strain evidence="13 14">ToN1</strain>
    </source>
</reference>
<dbReference type="Pfam" id="PF00378">
    <property type="entry name" value="ECH_1"/>
    <property type="match status" value="1"/>
</dbReference>
<organism evidence="13 14">
    <name type="scientific">Aromatoleum petrolei</name>
    <dbReference type="NCBI Taxonomy" id="76116"/>
    <lineage>
        <taxon>Bacteria</taxon>
        <taxon>Pseudomonadati</taxon>
        <taxon>Pseudomonadota</taxon>
        <taxon>Betaproteobacteria</taxon>
        <taxon>Rhodocyclales</taxon>
        <taxon>Rhodocyclaceae</taxon>
        <taxon>Aromatoleum</taxon>
    </lineage>
</organism>
<keyword evidence="3" id="KW-0276">Fatty acid metabolism</keyword>
<dbReference type="Pfam" id="PF02737">
    <property type="entry name" value="3HCDH_N"/>
    <property type="match status" value="1"/>
</dbReference>
<dbReference type="Gene3D" id="1.10.1040.10">
    <property type="entry name" value="N-(1-d-carboxylethyl)-l-norvaline Dehydrogenase, domain 2"/>
    <property type="match status" value="2"/>
</dbReference>
<evidence type="ECO:0000256" key="7">
    <source>
        <dbReference type="ARBA" id="ARBA00023098"/>
    </source>
</evidence>
<dbReference type="PANTHER" id="PTHR43612:SF3">
    <property type="entry name" value="TRIFUNCTIONAL ENZYME SUBUNIT ALPHA, MITOCHONDRIAL"/>
    <property type="match status" value="1"/>
</dbReference>
<evidence type="ECO:0000256" key="1">
    <source>
        <dbReference type="ARBA" id="ARBA00005005"/>
    </source>
</evidence>
<dbReference type="CDD" id="cd06558">
    <property type="entry name" value="crotonase-like"/>
    <property type="match status" value="1"/>
</dbReference>
<dbReference type="InterPro" id="IPR036291">
    <property type="entry name" value="NAD(P)-bd_dom_sf"/>
</dbReference>
<dbReference type="InterPro" id="IPR001753">
    <property type="entry name" value="Enoyl-CoA_hydra/iso"/>
</dbReference>
<comment type="caution">
    <text evidence="13">The sequence shown here is derived from an EMBL/GenBank/DDBJ whole genome shotgun (WGS) entry which is preliminary data.</text>
</comment>
<evidence type="ECO:0000256" key="2">
    <source>
        <dbReference type="ARBA" id="ARBA00007005"/>
    </source>
</evidence>
<feature type="domain" description="3-hydroxyacyl-CoA dehydrogenase C-terminal" evidence="11">
    <location>
        <begin position="485"/>
        <end position="575"/>
    </location>
</feature>
<evidence type="ECO:0000256" key="9">
    <source>
        <dbReference type="ARBA" id="ARBA00023268"/>
    </source>
</evidence>
<dbReference type="InterPro" id="IPR006108">
    <property type="entry name" value="3HC_DH_C"/>
</dbReference>
<comment type="pathway">
    <text evidence="1">Lipid metabolism; fatty acid beta-oxidation.</text>
</comment>
<dbReference type="InterPro" id="IPR013328">
    <property type="entry name" value="6PGD_dom2"/>
</dbReference>
<feature type="domain" description="3-hydroxyacyl-CoA dehydrogenase NAD binding" evidence="12">
    <location>
        <begin position="308"/>
        <end position="481"/>
    </location>
</feature>
<dbReference type="Gene3D" id="3.40.50.720">
    <property type="entry name" value="NAD(P)-binding Rossmann-like Domain"/>
    <property type="match status" value="1"/>
</dbReference>
<dbReference type="Gene3D" id="3.90.226.10">
    <property type="entry name" value="2-enoyl-CoA Hydratase, Chain A, domain 1"/>
    <property type="match status" value="1"/>
</dbReference>
<gene>
    <name evidence="13" type="ORF">GPA26_22830</name>
</gene>
<evidence type="ECO:0000256" key="4">
    <source>
        <dbReference type="ARBA" id="ARBA00022963"/>
    </source>
</evidence>
<keyword evidence="8" id="KW-0456">Lyase</keyword>
<comment type="similarity">
    <text evidence="2">In the central section; belongs to the 3-hydroxyacyl-CoA dehydrogenase family.</text>
</comment>
<dbReference type="InterPro" id="IPR050136">
    <property type="entry name" value="FA_oxidation_alpha_subunit"/>
</dbReference>
<dbReference type="EMBL" id="WTVR01000076">
    <property type="protein sequence ID" value="NMF91305.1"/>
    <property type="molecule type" value="Genomic_DNA"/>
</dbReference>
<dbReference type="Pfam" id="PF00725">
    <property type="entry name" value="3HCDH"/>
    <property type="match status" value="1"/>
</dbReference>
<evidence type="ECO:0000256" key="3">
    <source>
        <dbReference type="ARBA" id="ARBA00022832"/>
    </source>
</evidence>
<evidence type="ECO:0000256" key="5">
    <source>
        <dbReference type="ARBA" id="ARBA00023002"/>
    </source>
</evidence>
<evidence type="ECO:0000259" key="11">
    <source>
        <dbReference type="Pfam" id="PF00725"/>
    </source>
</evidence>
<keyword evidence="14" id="KW-1185">Reference proteome</keyword>
<protein>
    <submittedName>
        <fullName evidence="13">Crotonase</fullName>
    </submittedName>
</protein>
<dbReference type="InterPro" id="IPR029045">
    <property type="entry name" value="ClpP/crotonase-like_dom_sf"/>
</dbReference>
<dbReference type="InterPro" id="IPR006176">
    <property type="entry name" value="3-OHacyl-CoA_DH_NAD-bd"/>
</dbReference>
<comment type="catalytic activity">
    <reaction evidence="10">
        <text>a (3S)-3-hydroxyacyl-CoA + NAD(+) = a 3-oxoacyl-CoA + NADH + H(+)</text>
        <dbReference type="Rhea" id="RHEA:22432"/>
        <dbReference type="ChEBI" id="CHEBI:15378"/>
        <dbReference type="ChEBI" id="CHEBI:57318"/>
        <dbReference type="ChEBI" id="CHEBI:57540"/>
        <dbReference type="ChEBI" id="CHEBI:57945"/>
        <dbReference type="ChEBI" id="CHEBI:90726"/>
        <dbReference type="EC" id="1.1.1.35"/>
    </reaction>
</comment>
<dbReference type="InterPro" id="IPR008927">
    <property type="entry name" value="6-PGluconate_DH-like_C_sf"/>
</dbReference>
<sequence>MSEFKHLVLARKGDESGLAWLYLDRAGTSTNTLSRAVLDELAGVFAQLEADPPKGLIIASAKPAGFVAGADIEEFTRIDSAAGARDLVQRGWELFNWLARLKFPTLALIRGHCLGGGLELALACRYRIVVDEPATRLALPEVMLGIVPGWGGMRRLPELIGPAAALDMMLTGKSLDARRAHKLGLADACVPPRVMENAARMLVLSGQPPRALPFVQKLLNGPLKAVVANKARAQVATKARREHYPAPYAILDIWRKQGGNALAVPADAPASLEAIFRSPTAKNLVRVFFLQERLKGFGKDSDFAPRRVHVVGAGVMGGDIAALCAWAGMTVTLQDQSVERIAPAVARAAKFFERKFRGDARQVRFALDRLIPDPAGHGAARADLVIEAIFENLDAKRALFADIERRAQPDAVLATNTSSLRIEDIATGLADPRRLVGIHFFNPVALMPLVEVVRGAQSDDAALRRAAAFVRRLDKLPLPVKSAPGFLVNAVLGPYMLEALRCVEEGIAPETVDAALLAFGMPMGPAELVDTVGLDIAVAAGKALAGAGAEPPPKLLALVAAGHLGRKSGQGYYRWADGKAQKGAPGAIPAGLAERILAPLIAAARRCVDQGVVADADLADAGVIFGTGFAPFTGGPLNYSPESGKTLPDAASAGRVGAIVHAG</sequence>
<dbReference type="PANTHER" id="PTHR43612">
    <property type="entry name" value="TRIFUNCTIONAL ENZYME SUBUNIT ALPHA"/>
    <property type="match status" value="1"/>
</dbReference>
<dbReference type="SUPFAM" id="SSF48179">
    <property type="entry name" value="6-phosphogluconate dehydrogenase C-terminal domain-like"/>
    <property type="match status" value="2"/>
</dbReference>
<keyword evidence="4" id="KW-0442">Lipid degradation</keyword>
<keyword evidence="7" id="KW-0443">Lipid metabolism</keyword>
<keyword evidence="6" id="KW-0520">NAD</keyword>
<dbReference type="SUPFAM" id="SSF52096">
    <property type="entry name" value="ClpP/crotonase"/>
    <property type="match status" value="1"/>
</dbReference>
<dbReference type="SUPFAM" id="SSF51735">
    <property type="entry name" value="NAD(P)-binding Rossmann-fold domains"/>
    <property type="match status" value="1"/>
</dbReference>
<evidence type="ECO:0000256" key="8">
    <source>
        <dbReference type="ARBA" id="ARBA00023239"/>
    </source>
</evidence>
<dbReference type="Proteomes" id="UP000652074">
    <property type="component" value="Unassembled WGS sequence"/>
</dbReference>